<keyword evidence="2" id="KW-0378">Hydrolase</keyword>
<dbReference type="Pfam" id="PF00561">
    <property type="entry name" value="Abhydrolase_1"/>
    <property type="match status" value="1"/>
</dbReference>
<evidence type="ECO:0000313" key="4">
    <source>
        <dbReference type="EMBL" id="RIY39507.1"/>
    </source>
</evidence>
<dbReference type="GO" id="GO:0016020">
    <property type="term" value="C:membrane"/>
    <property type="evidence" value="ECO:0007669"/>
    <property type="project" value="TreeGrafter"/>
</dbReference>
<dbReference type="PRINTS" id="PR00793">
    <property type="entry name" value="PROAMNOPTASE"/>
</dbReference>
<dbReference type="AlphaFoldDB" id="A0A3A1YTX8"/>
<evidence type="ECO:0000259" key="3">
    <source>
        <dbReference type="Pfam" id="PF00561"/>
    </source>
</evidence>
<organism evidence="4 5">
    <name type="scientific">Neopusillimonas maritima</name>
    <dbReference type="NCBI Taxonomy" id="2026239"/>
    <lineage>
        <taxon>Bacteria</taxon>
        <taxon>Pseudomonadati</taxon>
        <taxon>Pseudomonadota</taxon>
        <taxon>Betaproteobacteria</taxon>
        <taxon>Burkholderiales</taxon>
        <taxon>Alcaligenaceae</taxon>
        <taxon>Neopusillimonas</taxon>
    </lineage>
</organism>
<dbReference type="GO" id="GO:0046464">
    <property type="term" value="P:acylglycerol catabolic process"/>
    <property type="evidence" value="ECO:0007669"/>
    <property type="project" value="TreeGrafter"/>
</dbReference>
<dbReference type="Gene3D" id="3.40.50.1820">
    <property type="entry name" value="alpha/beta hydrolase"/>
    <property type="match status" value="1"/>
</dbReference>
<comment type="caution">
    <text evidence="4">The sequence shown here is derived from an EMBL/GenBank/DDBJ whole genome shotgun (WGS) entry which is preliminary data.</text>
</comment>
<evidence type="ECO:0000256" key="1">
    <source>
        <dbReference type="ARBA" id="ARBA00010088"/>
    </source>
</evidence>
<dbReference type="PANTHER" id="PTHR43798">
    <property type="entry name" value="MONOACYLGLYCEROL LIPASE"/>
    <property type="match status" value="1"/>
</dbReference>
<dbReference type="InterPro" id="IPR002410">
    <property type="entry name" value="Peptidase_S33"/>
</dbReference>
<dbReference type="Proteomes" id="UP000266206">
    <property type="component" value="Unassembled WGS sequence"/>
</dbReference>
<feature type="domain" description="AB hydrolase-1" evidence="3">
    <location>
        <begin position="35"/>
        <end position="262"/>
    </location>
</feature>
<dbReference type="SUPFAM" id="SSF53474">
    <property type="entry name" value="alpha/beta-Hydrolases"/>
    <property type="match status" value="1"/>
</dbReference>
<dbReference type="PRINTS" id="PR00111">
    <property type="entry name" value="ABHYDROLASE"/>
</dbReference>
<dbReference type="InterPro" id="IPR029058">
    <property type="entry name" value="AB_hydrolase_fold"/>
</dbReference>
<sequence>MRQGVIESAPVRHRYFKGAQGAIHALVFSEHGKQPPLLLLHGVTGSAWLWHDVAQTLAASRPVIALDMRGHGESDWSIDHAYTTEDHVADLQAVISELGAEQVDMAGLSWGALVGMAYAGVHPQRVRRFSIVEVEPSFGVDEFAVPERPQHFEKVEQVRKWERGANPVAPDALLELWARQSVRHATQGGWCRQHDPFFYKQWLFRRDNHWDALPKLSMPVLLVNGDRTFVRAEVMQEMAKRIPNARFERLTDCGHIAPLEAPATLAGLLATFFDGKG</sequence>
<dbReference type="GO" id="GO:0008233">
    <property type="term" value="F:peptidase activity"/>
    <property type="evidence" value="ECO:0007669"/>
    <property type="project" value="InterPro"/>
</dbReference>
<evidence type="ECO:0000256" key="2">
    <source>
        <dbReference type="ARBA" id="ARBA00022801"/>
    </source>
</evidence>
<evidence type="ECO:0000313" key="5">
    <source>
        <dbReference type="Proteomes" id="UP000266206"/>
    </source>
</evidence>
<comment type="similarity">
    <text evidence="1">Belongs to the peptidase S33 family.</text>
</comment>
<dbReference type="GO" id="GO:0047372">
    <property type="term" value="F:monoacylglycerol lipase activity"/>
    <property type="evidence" value="ECO:0007669"/>
    <property type="project" value="TreeGrafter"/>
</dbReference>
<proteinExistence type="inferred from homology"/>
<dbReference type="PANTHER" id="PTHR43798:SF33">
    <property type="entry name" value="HYDROLASE, PUTATIVE (AFU_ORTHOLOGUE AFUA_2G14860)-RELATED"/>
    <property type="match status" value="1"/>
</dbReference>
<name>A0A3A1YTX8_9BURK</name>
<dbReference type="InterPro" id="IPR050266">
    <property type="entry name" value="AB_hydrolase_sf"/>
</dbReference>
<reference evidence="4 5" key="1">
    <citation type="submission" date="2017-08" db="EMBL/GenBank/DDBJ databases">
        <title>Pusillimonas indicus sp. nov., a member of the family Alcaligenaceae isolated from surface seawater.</title>
        <authorList>
            <person name="Li J."/>
        </authorList>
    </citation>
    <scope>NUCLEOTIDE SEQUENCE [LARGE SCALE GENOMIC DNA]</scope>
    <source>
        <strain evidence="4 5">L52-1-41</strain>
    </source>
</reference>
<dbReference type="GO" id="GO:0006508">
    <property type="term" value="P:proteolysis"/>
    <property type="evidence" value="ECO:0007669"/>
    <property type="project" value="InterPro"/>
</dbReference>
<protein>
    <recommendedName>
        <fullName evidence="3">AB hydrolase-1 domain-containing protein</fullName>
    </recommendedName>
</protein>
<accession>A0A3A1YTX8</accession>
<dbReference type="OrthoDB" id="3663240at2"/>
<dbReference type="RefSeq" id="WP_119516833.1">
    <property type="nucleotide sequence ID" value="NZ_NQYH01000015.1"/>
</dbReference>
<gene>
    <name evidence="4" type="ORF">CJP73_13840</name>
</gene>
<dbReference type="EMBL" id="NQYH01000015">
    <property type="protein sequence ID" value="RIY39507.1"/>
    <property type="molecule type" value="Genomic_DNA"/>
</dbReference>
<dbReference type="InterPro" id="IPR000073">
    <property type="entry name" value="AB_hydrolase_1"/>
</dbReference>